<organism evidence="2 3">
    <name type="scientific">Sphagnum troendelagicum</name>
    <dbReference type="NCBI Taxonomy" id="128251"/>
    <lineage>
        <taxon>Eukaryota</taxon>
        <taxon>Viridiplantae</taxon>
        <taxon>Streptophyta</taxon>
        <taxon>Embryophyta</taxon>
        <taxon>Bryophyta</taxon>
        <taxon>Sphagnophytina</taxon>
        <taxon>Sphagnopsida</taxon>
        <taxon>Sphagnales</taxon>
        <taxon>Sphagnaceae</taxon>
        <taxon>Sphagnum</taxon>
    </lineage>
</organism>
<dbReference type="Proteomes" id="UP001497512">
    <property type="component" value="Chromosome 6"/>
</dbReference>
<sequence>MVGALEKLLVNKELLAQEQMQLANLHELRVAVKAEAQLRSEHEREELGCKVEFENAPSRHQETGTAGGRKANGTQQHMKE</sequence>
<name>A0ABP0USN4_9BRYO</name>
<keyword evidence="3" id="KW-1185">Reference proteome</keyword>
<reference evidence="2" key="1">
    <citation type="submission" date="2024-02" db="EMBL/GenBank/DDBJ databases">
        <authorList>
            <consortium name="ELIXIR-Norway"/>
            <consortium name="Elixir Norway"/>
        </authorList>
    </citation>
    <scope>NUCLEOTIDE SEQUENCE</scope>
</reference>
<evidence type="ECO:0000313" key="3">
    <source>
        <dbReference type="Proteomes" id="UP001497512"/>
    </source>
</evidence>
<gene>
    <name evidence="2" type="ORF">CSSPTR1EN2_LOCUS19501</name>
</gene>
<feature type="region of interest" description="Disordered" evidence="1">
    <location>
        <begin position="52"/>
        <end position="80"/>
    </location>
</feature>
<proteinExistence type="predicted"/>
<dbReference type="EMBL" id="OZ019898">
    <property type="protein sequence ID" value="CAK9228974.1"/>
    <property type="molecule type" value="Genomic_DNA"/>
</dbReference>
<protein>
    <submittedName>
        <fullName evidence="2">Uncharacterized protein</fullName>
    </submittedName>
</protein>
<accession>A0ABP0USN4</accession>
<evidence type="ECO:0000256" key="1">
    <source>
        <dbReference type="SAM" id="MobiDB-lite"/>
    </source>
</evidence>
<feature type="compositionally biased region" description="Basic and acidic residues" evidence="1">
    <location>
        <begin position="52"/>
        <end position="62"/>
    </location>
</feature>
<evidence type="ECO:0000313" key="2">
    <source>
        <dbReference type="EMBL" id="CAK9228974.1"/>
    </source>
</evidence>